<reference evidence="6" key="2">
    <citation type="submission" date="2023-06" db="EMBL/GenBank/DDBJ databases">
        <authorList>
            <person name="Ma L."/>
            <person name="Liu K.-W."/>
            <person name="Li Z."/>
            <person name="Hsiao Y.-Y."/>
            <person name="Qi Y."/>
            <person name="Fu T."/>
            <person name="Tang G."/>
            <person name="Zhang D."/>
            <person name="Sun W.-H."/>
            <person name="Liu D.-K."/>
            <person name="Li Y."/>
            <person name="Chen G.-Z."/>
            <person name="Liu X.-D."/>
            <person name="Liao X.-Y."/>
            <person name="Jiang Y.-T."/>
            <person name="Yu X."/>
            <person name="Hao Y."/>
            <person name="Huang J."/>
            <person name="Zhao X.-W."/>
            <person name="Ke S."/>
            <person name="Chen Y.-Y."/>
            <person name="Wu W.-L."/>
            <person name="Hsu J.-L."/>
            <person name="Lin Y.-F."/>
            <person name="Huang M.-D."/>
            <person name="Li C.-Y."/>
            <person name="Huang L."/>
            <person name="Wang Z.-W."/>
            <person name="Zhao X."/>
            <person name="Zhong W.-Y."/>
            <person name="Peng D.-H."/>
            <person name="Ahmad S."/>
            <person name="Lan S."/>
            <person name="Zhang J.-S."/>
            <person name="Tsai W.-C."/>
            <person name="Van De Peer Y."/>
            <person name="Liu Z.-J."/>
        </authorList>
    </citation>
    <scope>NUCLEOTIDE SEQUENCE</scope>
    <source>
        <strain evidence="6">CP</strain>
        <tissue evidence="6">Leaves</tissue>
    </source>
</reference>
<dbReference type="EMBL" id="JAUJYO010000010">
    <property type="protein sequence ID" value="KAK1305701.1"/>
    <property type="molecule type" value="Genomic_DNA"/>
</dbReference>
<evidence type="ECO:0000256" key="4">
    <source>
        <dbReference type="SAM" id="MobiDB-lite"/>
    </source>
</evidence>
<dbReference type="InterPro" id="IPR005172">
    <property type="entry name" value="CRC"/>
</dbReference>
<dbReference type="InterPro" id="IPR033467">
    <property type="entry name" value="Tesmin/TSO1-like_CXC"/>
</dbReference>
<dbReference type="GO" id="GO:0003700">
    <property type="term" value="F:DNA-binding transcription factor activity"/>
    <property type="evidence" value="ECO:0007669"/>
    <property type="project" value="InterPro"/>
</dbReference>
<organism evidence="6 7">
    <name type="scientific">Acorus calamus</name>
    <name type="common">Sweet flag</name>
    <dbReference type="NCBI Taxonomy" id="4465"/>
    <lineage>
        <taxon>Eukaryota</taxon>
        <taxon>Viridiplantae</taxon>
        <taxon>Streptophyta</taxon>
        <taxon>Embryophyta</taxon>
        <taxon>Tracheophyta</taxon>
        <taxon>Spermatophyta</taxon>
        <taxon>Magnoliopsida</taxon>
        <taxon>Liliopsida</taxon>
        <taxon>Acoraceae</taxon>
        <taxon>Acorus</taxon>
    </lineage>
</organism>
<dbReference type="Proteomes" id="UP001180020">
    <property type="component" value="Unassembled WGS sequence"/>
</dbReference>
<accession>A0AAV9DXX8</accession>
<dbReference type="PANTHER" id="PTHR46159:SF6">
    <property type="entry name" value="OS12G0605300 PROTEIN"/>
    <property type="match status" value="1"/>
</dbReference>
<keyword evidence="3" id="KW-0539">Nucleus</keyword>
<proteinExistence type="inferred from homology"/>
<dbReference type="AlphaFoldDB" id="A0AAV9DXX8"/>
<comment type="caution">
    <text evidence="6">The sequence shown here is derived from an EMBL/GenBank/DDBJ whole genome shotgun (WGS) entry which is preliminary data.</text>
</comment>
<gene>
    <name evidence="6" type="primary">TCX2</name>
    <name evidence="6" type="ORF">QJS10_CPA10g00414</name>
</gene>
<feature type="compositionally biased region" description="Low complexity" evidence="4">
    <location>
        <begin position="264"/>
        <end position="275"/>
    </location>
</feature>
<dbReference type="PROSITE" id="PS51634">
    <property type="entry name" value="CRC"/>
    <property type="match status" value="1"/>
</dbReference>
<comment type="subcellular location">
    <subcellularLocation>
        <location evidence="1">Nucleus</location>
    </subcellularLocation>
</comment>
<evidence type="ECO:0000313" key="7">
    <source>
        <dbReference type="Proteomes" id="UP001180020"/>
    </source>
</evidence>
<dbReference type="Pfam" id="PF03638">
    <property type="entry name" value="TCR"/>
    <property type="match status" value="2"/>
</dbReference>
<evidence type="ECO:0000256" key="2">
    <source>
        <dbReference type="ARBA" id="ARBA00007267"/>
    </source>
</evidence>
<evidence type="ECO:0000256" key="1">
    <source>
        <dbReference type="ARBA" id="ARBA00004123"/>
    </source>
</evidence>
<feature type="region of interest" description="Disordered" evidence="4">
    <location>
        <begin position="247"/>
        <end position="291"/>
    </location>
</feature>
<dbReference type="InterPro" id="IPR044522">
    <property type="entry name" value="TSO1-like"/>
</dbReference>
<evidence type="ECO:0000313" key="6">
    <source>
        <dbReference type="EMBL" id="KAK1305701.1"/>
    </source>
</evidence>
<dbReference type="SMART" id="SM01114">
    <property type="entry name" value="CXC"/>
    <property type="match status" value="2"/>
</dbReference>
<feature type="region of interest" description="Disordered" evidence="4">
    <location>
        <begin position="419"/>
        <end position="441"/>
    </location>
</feature>
<comment type="similarity">
    <text evidence="2">Belongs to the lin-54 family.</text>
</comment>
<protein>
    <submittedName>
        <fullName evidence="6">Protein tesmin/TSO1-like CXC 2</fullName>
    </submittedName>
</protein>
<dbReference type="GO" id="GO:0005634">
    <property type="term" value="C:nucleus"/>
    <property type="evidence" value="ECO:0007669"/>
    <property type="project" value="UniProtKB-SubCell"/>
</dbReference>
<feature type="compositionally biased region" description="Polar residues" evidence="4">
    <location>
        <begin position="254"/>
        <end position="263"/>
    </location>
</feature>
<feature type="domain" description="CRC" evidence="5">
    <location>
        <begin position="66"/>
        <end position="194"/>
    </location>
</feature>
<keyword evidence="7" id="KW-1185">Reference proteome</keyword>
<name>A0AAV9DXX8_ACOCL</name>
<dbReference type="PANTHER" id="PTHR46159">
    <property type="entry name" value="PROTEIN TESMIN/TSO1-LIKE CXC 2"/>
    <property type="match status" value="1"/>
</dbReference>
<evidence type="ECO:0000256" key="3">
    <source>
        <dbReference type="ARBA" id="ARBA00023242"/>
    </source>
</evidence>
<reference evidence="6" key="1">
    <citation type="journal article" date="2023" name="Nat. Commun.">
        <title>Diploid and tetraploid genomes of Acorus and the evolution of monocots.</title>
        <authorList>
            <person name="Ma L."/>
            <person name="Liu K.W."/>
            <person name="Li Z."/>
            <person name="Hsiao Y.Y."/>
            <person name="Qi Y."/>
            <person name="Fu T."/>
            <person name="Tang G.D."/>
            <person name="Zhang D."/>
            <person name="Sun W.H."/>
            <person name="Liu D.K."/>
            <person name="Li Y."/>
            <person name="Chen G.Z."/>
            <person name="Liu X.D."/>
            <person name="Liao X.Y."/>
            <person name="Jiang Y.T."/>
            <person name="Yu X."/>
            <person name="Hao Y."/>
            <person name="Huang J."/>
            <person name="Zhao X.W."/>
            <person name="Ke S."/>
            <person name="Chen Y.Y."/>
            <person name="Wu W.L."/>
            <person name="Hsu J.L."/>
            <person name="Lin Y.F."/>
            <person name="Huang M.D."/>
            <person name="Li C.Y."/>
            <person name="Huang L."/>
            <person name="Wang Z.W."/>
            <person name="Zhao X."/>
            <person name="Zhong W.Y."/>
            <person name="Peng D.H."/>
            <person name="Ahmad S."/>
            <person name="Lan S."/>
            <person name="Zhang J.S."/>
            <person name="Tsai W.C."/>
            <person name="Van de Peer Y."/>
            <person name="Liu Z.J."/>
        </authorList>
    </citation>
    <scope>NUCLEOTIDE SEQUENCE</scope>
    <source>
        <strain evidence="6">CP</strain>
    </source>
</reference>
<sequence length="480" mass="52979">MVLLNSSALSTSVNANPPNIKPLRVVDCCVTMCDKNPSSQDPCRFEEANQLSPKKKRTKIVAEDDGCKRCSCKRSKCLKLYCECFAAKRYCSESCTCKECLNKPEYEEKVFHARQQIESRNPTAFAPRVVVLATESPHKSAENSKSKTSTSARHKRGCNCKKSMCLKKYCECFEPYYGLSLLHNQVLCCSTGNTHITKVDDRNVEDEEYEKDITDENVDAADTRSNVTYQKELFSCLSPMTPMFPCSNKRSDLPKSQISTRRYLSSPESSVLAESSSKKSQRSPRSPIGTKKIVKLGGESACLLPYEPELDDLCKEQLDESSPGWDGLRDICEVSPLPHPSPETATSTASGIVKMSQPQGRLSEGASLLSGAGLCWRCSPVTPMPQFGGGKFVLEPDSESGQYNMPERDTPEILKDAESPIKMLKTSSPKQKRVSPPKLFHGMNSLSSSIGLKIGRKFVLKSVPSFPPLSPDSDSKGSKK</sequence>
<evidence type="ECO:0000259" key="5">
    <source>
        <dbReference type="PROSITE" id="PS51634"/>
    </source>
</evidence>